<reference evidence="1" key="1">
    <citation type="submission" date="2020-06" db="EMBL/GenBank/DDBJ databases">
        <authorList>
            <person name="Li T."/>
            <person name="Hu X."/>
            <person name="Zhang T."/>
            <person name="Song X."/>
            <person name="Zhang H."/>
            <person name="Dai N."/>
            <person name="Sheng W."/>
            <person name="Hou X."/>
            <person name="Wei L."/>
        </authorList>
    </citation>
    <scope>NUCLEOTIDE SEQUENCE</scope>
    <source>
        <strain evidence="1">3651</strain>
        <tissue evidence="1">Leaf</tissue>
    </source>
</reference>
<organism evidence="1 2">
    <name type="scientific">Sesamum alatum</name>
    <dbReference type="NCBI Taxonomy" id="300844"/>
    <lineage>
        <taxon>Eukaryota</taxon>
        <taxon>Viridiplantae</taxon>
        <taxon>Streptophyta</taxon>
        <taxon>Embryophyta</taxon>
        <taxon>Tracheophyta</taxon>
        <taxon>Spermatophyta</taxon>
        <taxon>Magnoliopsida</taxon>
        <taxon>eudicotyledons</taxon>
        <taxon>Gunneridae</taxon>
        <taxon>Pentapetalae</taxon>
        <taxon>asterids</taxon>
        <taxon>lamiids</taxon>
        <taxon>Lamiales</taxon>
        <taxon>Pedaliaceae</taxon>
        <taxon>Sesamum</taxon>
    </lineage>
</organism>
<name>A0AAE1XSX6_9LAMI</name>
<sequence length="147" mass="16031">MTTRWVEFFGENRNTFSHVHRRNDSSGLVAEGIEPPRKEKIENVMTEFDFPAFASVAGKVVEQGDTQFLQILERLENSWVTRYGSGGSGTMSTMVGSQVEVATSSVRMTACGVLPPARVSKPSHKVFPAPGALSSWTLPNPNTSNNA</sequence>
<keyword evidence="2" id="KW-1185">Reference proteome</keyword>
<evidence type="ECO:0000313" key="2">
    <source>
        <dbReference type="Proteomes" id="UP001293254"/>
    </source>
</evidence>
<protein>
    <submittedName>
        <fullName evidence="1">Uncharacterized protein</fullName>
    </submittedName>
</protein>
<accession>A0AAE1XSX6</accession>
<gene>
    <name evidence="1" type="ORF">Salat_2562600</name>
</gene>
<reference evidence="1" key="2">
    <citation type="journal article" date="2024" name="Plant">
        <title>Genomic evolution and insights into agronomic trait innovations of Sesamum species.</title>
        <authorList>
            <person name="Miao H."/>
            <person name="Wang L."/>
            <person name="Qu L."/>
            <person name="Liu H."/>
            <person name="Sun Y."/>
            <person name="Le M."/>
            <person name="Wang Q."/>
            <person name="Wei S."/>
            <person name="Zheng Y."/>
            <person name="Lin W."/>
            <person name="Duan Y."/>
            <person name="Cao H."/>
            <person name="Xiong S."/>
            <person name="Wang X."/>
            <person name="Wei L."/>
            <person name="Li C."/>
            <person name="Ma Q."/>
            <person name="Ju M."/>
            <person name="Zhao R."/>
            <person name="Li G."/>
            <person name="Mu C."/>
            <person name="Tian Q."/>
            <person name="Mei H."/>
            <person name="Zhang T."/>
            <person name="Gao T."/>
            <person name="Zhang H."/>
        </authorList>
    </citation>
    <scope>NUCLEOTIDE SEQUENCE</scope>
    <source>
        <strain evidence="1">3651</strain>
    </source>
</reference>
<dbReference type="AlphaFoldDB" id="A0AAE1XSX6"/>
<proteinExistence type="predicted"/>
<evidence type="ECO:0000313" key="1">
    <source>
        <dbReference type="EMBL" id="KAK4417370.1"/>
    </source>
</evidence>
<comment type="caution">
    <text evidence="1">The sequence shown here is derived from an EMBL/GenBank/DDBJ whole genome shotgun (WGS) entry which is preliminary data.</text>
</comment>
<dbReference type="Proteomes" id="UP001293254">
    <property type="component" value="Unassembled WGS sequence"/>
</dbReference>
<dbReference type="EMBL" id="JACGWO010000010">
    <property type="protein sequence ID" value="KAK4417370.1"/>
    <property type="molecule type" value="Genomic_DNA"/>
</dbReference>